<accession>A0A2L2L8C6</accession>
<keyword evidence="2" id="KW-0812">Transmembrane</keyword>
<evidence type="ECO:0000313" key="4">
    <source>
        <dbReference type="Proteomes" id="UP000237717"/>
    </source>
</evidence>
<gene>
    <name evidence="3" type="ORF">At1D1609_05410</name>
</gene>
<dbReference type="AlphaFoldDB" id="A0A2L2L8C6"/>
<feature type="coiled-coil region" evidence="1">
    <location>
        <begin position="65"/>
        <end position="92"/>
    </location>
</feature>
<dbReference type="EMBL" id="CP026924">
    <property type="protein sequence ID" value="AVH40593.1"/>
    <property type="molecule type" value="Genomic_DNA"/>
</dbReference>
<keyword evidence="1" id="KW-0175">Coiled coil</keyword>
<evidence type="ECO:0000256" key="2">
    <source>
        <dbReference type="SAM" id="Phobius"/>
    </source>
</evidence>
<dbReference type="RefSeq" id="WP_174016199.1">
    <property type="nucleotide sequence ID" value="NZ_JAANRZ010000004.1"/>
</dbReference>
<sequence length="159" mass="18170">MQISRAPKMEWNLNTLIQLVTLGGMILGGVVIWVDKSRDIEDLQKWKDGHEQLHKERLAEVKAIEASYNLRLSALEQKSVEAERKADNLTYRVTVTEQTTVSISTAIKELQADFNRQSSDIQVMKEILQRLETAINRSPPLRRSSLDAFDTVLRSPLPR</sequence>
<name>A0A2L2L8C6_AGRTU</name>
<dbReference type="Proteomes" id="UP000237717">
    <property type="component" value="Chromosome I"/>
</dbReference>
<keyword evidence="2" id="KW-0472">Membrane</keyword>
<evidence type="ECO:0000256" key="1">
    <source>
        <dbReference type="SAM" id="Coils"/>
    </source>
</evidence>
<protein>
    <submittedName>
        <fullName evidence="3">Uncharacterized protein</fullName>
    </submittedName>
</protein>
<reference evidence="3 4" key="1">
    <citation type="submission" date="2018-02" db="EMBL/GenBank/DDBJ databases">
        <title>Complete genome sequence of Agrobacterium tumefaciens 1D1609.</title>
        <authorList>
            <person name="Cho S.-T."/>
            <person name="Haryono M."/>
            <person name="Chang H.-H."/>
            <person name="Santos M.N."/>
            <person name="Lai E.-M."/>
            <person name="Kuo C.-H."/>
        </authorList>
    </citation>
    <scope>NUCLEOTIDE SEQUENCE [LARGE SCALE GENOMIC DNA]</scope>
    <source>
        <strain evidence="3 4">1D1609</strain>
    </source>
</reference>
<keyword evidence="2" id="KW-1133">Transmembrane helix</keyword>
<evidence type="ECO:0000313" key="3">
    <source>
        <dbReference type="EMBL" id="AVH40593.1"/>
    </source>
</evidence>
<proteinExistence type="predicted"/>
<feature type="transmembrane region" description="Helical" evidence="2">
    <location>
        <begin position="15"/>
        <end position="34"/>
    </location>
</feature>
<organism evidence="3 4">
    <name type="scientific">Agrobacterium tumefaciens</name>
    <dbReference type="NCBI Taxonomy" id="358"/>
    <lineage>
        <taxon>Bacteria</taxon>
        <taxon>Pseudomonadati</taxon>
        <taxon>Pseudomonadota</taxon>
        <taxon>Alphaproteobacteria</taxon>
        <taxon>Hyphomicrobiales</taxon>
        <taxon>Rhizobiaceae</taxon>
        <taxon>Rhizobium/Agrobacterium group</taxon>
        <taxon>Agrobacterium</taxon>
        <taxon>Agrobacterium tumefaciens complex</taxon>
    </lineage>
</organism>